<dbReference type="PANTHER" id="PTHR10582:SF6">
    <property type="entry name" value="TRANSIENT RECEPTOR POTENTIAL CATION CHANNEL SUBFAMILY V MEMBER 3"/>
    <property type="match status" value="1"/>
</dbReference>
<proteinExistence type="predicted"/>
<dbReference type="PROSITE" id="PS50088">
    <property type="entry name" value="ANK_REPEAT"/>
    <property type="match status" value="1"/>
</dbReference>
<evidence type="ECO:0000256" key="17">
    <source>
        <dbReference type="SAM" id="Phobius"/>
    </source>
</evidence>
<name>A0ABN9LZH0_9NEOB</name>
<sequence length="796" mass="90234">MELSGVQWSKIQDMCQVLQCFEECTRLVSADNAIISMSIPLMRLLMQSLTHIKDQASAGEEEESLDDSQPLSGQGSVQDEVAGEEEEEDEEEDGDDYIFNEEAFPGPLEIVGAARPGSGFWRDTSDVDLPETAPQPSTTADLRTGTLAHMADYALRILKRDTRITKMMNDDDYWLACLLDPRYKGKLQNIMPHDNLEIILATKQSTLVDRLLLAFPAHSARDRSHTSCRGQQTRESPDELRCATVQATQSTFLLREKPSQPSSGMKNQDEVQSKFRPPQNLMQPRSQNECETPLALAACTNQPGVVKLLMENSETEITIQDSFGNTVLHALVTVTENAKPHNTSVINMYDNIIRSCKNKFLENIKNTEGLTPMQLAAKTGKLEILKYILSREIKDEENRLLSRKFTDWTYGPASSSLYDLQDVDTSSKNSILEMVVYNTRIKNRHELLALEPLHTLLQLKWKKFARYMFFMSFLLFFAFNTIFTFLYYRPQGVEQGLITLSLSSTSGVFQLIGHVFVVICSVFLIIHEGIGLFWLKPSDLQSVVSDAWFHVLFFIQAVLVILSTITYVSGVEVYLVFVAIAVALGWINMLFYTRGFQALGIYSVMIQRVILNDVLKFLLVYILFLFGFGVALASLMEHCAEGNVCSSYNSFRTSTVELFKLTIGLGDLDLQQDSKHPTLFLLLLIVYVILTFVLLLNMLIALMSETVDALSKESENIWRLQRARTILELEKRITIFFKDIFKLGEKCKCSENDIRLCLRINKVKWTEWHSQVTRVSEDNGLSQSNGLFNSLPYSSN</sequence>
<evidence type="ECO:0000256" key="1">
    <source>
        <dbReference type="ARBA" id="ARBA00004651"/>
    </source>
</evidence>
<evidence type="ECO:0000256" key="8">
    <source>
        <dbReference type="ARBA" id="ARBA00022837"/>
    </source>
</evidence>
<evidence type="ECO:0000259" key="18">
    <source>
        <dbReference type="Pfam" id="PF00520"/>
    </source>
</evidence>
<evidence type="ECO:0000256" key="10">
    <source>
        <dbReference type="ARBA" id="ARBA00023043"/>
    </source>
</evidence>
<keyword evidence="4" id="KW-0109">Calcium transport</keyword>
<evidence type="ECO:0000256" key="16">
    <source>
        <dbReference type="SAM" id="MobiDB-lite"/>
    </source>
</evidence>
<protein>
    <recommendedName>
        <fullName evidence="18">Ion transport domain-containing protein</fullName>
    </recommendedName>
</protein>
<feature type="transmembrane region" description="Helical" evidence="17">
    <location>
        <begin position="679"/>
        <end position="702"/>
    </location>
</feature>
<evidence type="ECO:0000256" key="14">
    <source>
        <dbReference type="ARBA" id="ARBA00036634"/>
    </source>
</evidence>
<feature type="transmembrane region" description="Helical" evidence="17">
    <location>
        <begin position="508"/>
        <end position="535"/>
    </location>
</feature>
<evidence type="ECO:0000256" key="4">
    <source>
        <dbReference type="ARBA" id="ARBA00022568"/>
    </source>
</evidence>
<keyword evidence="3" id="KW-1003">Cell membrane</keyword>
<feature type="repeat" description="ANK" evidence="15">
    <location>
        <begin position="368"/>
        <end position="391"/>
    </location>
</feature>
<dbReference type="PANTHER" id="PTHR10582">
    <property type="entry name" value="TRANSIENT RECEPTOR POTENTIAL ION CHANNEL PROTEIN"/>
    <property type="match status" value="1"/>
</dbReference>
<evidence type="ECO:0000256" key="12">
    <source>
        <dbReference type="ARBA" id="ARBA00023136"/>
    </source>
</evidence>
<dbReference type="InterPro" id="IPR036770">
    <property type="entry name" value="Ankyrin_rpt-contain_sf"/>
</dbReference>
<feature type="region of interest" description="Disordered" evidence="16">
    <location>
        <begin position="121"/>
        <end position="140"/>
    </location>
</feature>
<evidence type="ECO:0000256" key="6">
    <source>
        <dbReference type="ARBA" id="ARBA00022692"/>
    </source>
</evidence>
<dbReference type="Proteomes" id="UP001176940">
    <property type="component" value="Unassembled WGS sequence"/>
</dbReference>
<evidence type="ECO:0000256" key="5">
    <source>
        <dbReference type="ARBA" id="ARBA00022673"/>
    </source>
</evidence>
<feature type="transmembrane region" description="Helical" evidence="17">
    <location>
        <begin position="574"/>
        <end position="593"/>
    </location>
</feature>
<keyword evidence="9 17" id="KW-1133">Transmembrane helix</keyword>
<evidence type="ECO:0000256" key="13">
    <source>
        <dbReference type="ARBA" id="ARBA00023303"/>
    </source>
</evidence>
<dbReference type="InterPro" id="IPR005821">
    <property type="entry name" value="Ion_trans_dom"/>
</dbReference>
<evidence type="ECO:0000256" key="11">
    <source>
        <dbReference type="ARBA" id="ARBA00023065"/>
    </source>
</evidence>
<feature type="transmembrane region" description="Helical" evidence="17">
    <location>
        <begin position="614"/>
        <end position="636"/>
    </location>
</feature>
<evidence type="ECO:0000256" key="9">
    <source>
        <dbReference type="ARBA" id="ARBA00022989"/>
    </source>
</evidence>
<evidence type="ECO:0000256" key="2">
    <source>
        <dbReference type="ARBA" id="ARBA00022448"/>
    </source>
</evidence>
<evidence type="ECO:0000256" key="15">
    <source>
        <dbReference type="PROSITE-ProRule" id="PRU00023"/>
    </source>
</evidence>
<dbReference type="SUPFAM" id="SSF48403">
    <property type="entry name" value="Ankyrin repeat"/>
    <property type="match status" value="1"/>
</dbReference>
<evidence type="ECO:0000256" key="3">
    <source>
        <dbReference type="ARBA" id="ARBA00022475"/>
    </source>
</evidence>
<keyword evidence="13" id="KW-0407">Ion channel</keyword>
<dbReference type="InterPro" id="IPR024862">
    <property type="entry name" value="TRPV"/>
</dbReference>
<gene>
    <name evidence="19" type="ORF">RIMI_LOCUS13680311</name>
</gene>
<accession>A0ABN9LZH0</accession>
<dbReference type="SMART" id="SM00248">
    <property type="entry name" value="ANK"/>
    <property type="match status" value="2"/>
</dbReference>
<keyword evidence="11" id="KW-0406">Ion transport</keyword>
<keyword evidence="7" id="KW-0677">Repeat</keyword>
<comment type="catalytic activity">
    <reaction evidence="14">
        <text>Ca(2+)(in) = Ca(2+)(out)</text>
        <dbReference type="Rhea" id="RHEA:29671"/>
        <dbReference type="ChEBI" id="CHEBI:29108"/>
    </reaction>
</comment>
<dbReference type="Gene3D" id="1.10.287.70">
    <property type="match status" value="1"/>
</dbReference>
<comment type="subcellular location">
    <subcellularLocation>
        <location evidence="1">Cell membrane</location>
        <topology evidence="1">Multi-pass membrane protein</topology>
    </subcellularLocation>
</comment>
<dbReference type="Gene3D" id="1.25.40.20">
    <property type="entry name" value="Ankyrin repeat-containing domain"/>
    <property type="match status" value="1"/>
</dbReference>
<evidence type="ECO:0000256" key="7">
    <source>
        <dbReference type="ARBA" id="ARBA00022737"/>
    </source>
</evidence>
<dbReference type="EMBL" id="CAUEEQ010034169">
    <property type="protein sequence ID" value="CAJ0951984.1"/>
    <property type="molecule type" value="Genomic_DNA"/>
</dbReference>
<organism evidence="19 20">
    <name type="scientific">Ranitomeya imitator</name>
    <name type="common">mimic poison frog</name>
    <dbReference type="NCBI Taxonomy" id="111125"/>
    <lineage>
        <taxon>Eukaryota</taxon>
        <taxon>Metazoa</taxon>
        <taxon>Chordata</taxon>
        <taxon>Craniata</taxon>
        <taxon>Vertebrata</taxon>
        <taxon>Euteleostomi</taxon>
        <taxon>Amphibia</taxon>
        <taxon>Batrachia</taxon>
        <taxon>Anura</taxon>
        <taxon>Neobatrachia</taxon>
        <taxon>Hyloidea</taxon>
        <taxon>Dendrobatidae</taxon>
        <taxon>Dendrobatinae</taxon>
        <taxon>Ranitomeya</taxon>
    </lineage>
</organism>
<dbReference type="InterPro" id="IPR002110">
    <property type="entry name" value="Ankyrin_rpt"/>
</dbReference>
<keyword evidence="12 17" id="KW-0472">Membrane</keyword>
<keyword evidence="6 17" id="KW-0812">Transmembrane</keyword>
<dbReference type="PRINTS" id="PR01768">
    <property type="entry name" value="TRPVRECEPTOR"/>
</dbReference>
<dbReference type="Pfam" id="PF00520">
    <property type="entry name" value="Ion_trans"/>
    <property type="match status" value="1"/>
</dbReference>
<feature type="region of interest" description="Disordered" evidence="16">
    <location>
        <begin position="54"/>
        <end position="96"/>
    </location>
</feature>
<evidence type="ECO:0000313" key="19">
    <source>
        <dbReference type="EMBL" id="CAJ0951984.1"/>
    </source>
</evidence>
<comment type="caution">
    <text evidence="19">The sequence shown here is derived from an EMBL/GenBank/DDBJ whole genome shotgun (WGS) entry which is preliminary data.</text>
</comment>
<keyword evidence="20" id="KW-1185">Reference proteome</keyword>
<dbReference type="InterPro" id="IPR008347">
    <property type="entry name" value="TrpV1-4"/>
</dbReference>
<feature type="compositionally biased region" description="Polar residues" evidence="16">
    <location>
        <begin position="67"/>
        <end position="77"/>
    </location>
</feature>
<dbReference type="PROSITE" id="PS50297">
    <property type="entry name" value="ANK_REP_REGION"/>
    <property type="match status" value="1"/>
</dbReference>
<keyword evidence="8" id="KW-0106">Calcium</keyword>
<keyword evidence="2" id="KW-0813">Transport</keyword>
<feature type="transmembrane region" description="Helical" evidence="17">
    <location>
        <begin position="547"/>
        <end position="568"/>
    </location>
</feature>
<reference evidence="19" key="1">
    <citation type="submission" date="2023-07" db="EMBL/GenBank/DDBJ databases">
        <authorList>
            <person name="Stuckert A."/>
        </authorList>
    </citation>
    <scope>NUCLEOTIDE SEQUENCE</scope>
</reference>
<evidence type="ECO:0000313" key="20">
    <source>
        <dbReference type="Proteomes" id="UP001176940"/>
    </source>
</evidence>
<keyword evidence="10 15" id="KW-0040">ANK repeat</keyword>
<feature type="compositionally biased region" description="Acidic residues" evidence="16">
    <location>
        <begin position="81"/>
        <end position="96"/>
    </location>
</feature>
<feature type="domain" description="Ion transport" evidence="18">
    <location>
        <begin position="468"/>
        <end position="714"/>
    </location>
</feature>
<keyword evidence="5" id="KW-0107">Calcium channel</keyword>
<feature type="transmembrane region" description="Helical" evidence="17">
    <location>
        <begin position="467"/>
        <end position="488"/>
    </location>
</feature>